<dbReference type="Proteomes" id="UP000273898">
    <property type="component" value="Unassembled WGS sequence"/>
</dbReference>
<keyword evidence="4" id="KW-1185">Reference proteome</keyword>
<dbReference type="EMBL" id="RCCK01000013">
    <property type="protein sequence ID" value="RLJ73919.1"/>
    <property type="molecule type" value="Genomic_DNA"/>
</dbReference>
<accession>A0A497XYD9</accession>
<evidence type="ECO:0000313" key="3">
    <source>
        <dbReference type="Proteomes" id="UP000273898"/>
    </source>
</evidence>
<dbReference type="Gene3D" id="3.40.50.2000">
    <property type="entry name" value="Glycogen Phosphorylase B"/>
    <property type="match status" value="2"/>
</dbReference>
<dbReference type="GO" id="GO:0016740">
    <property type="term" value="F:transferase activity"/>
    <property type="evidence" value="ECO:0007669"/>
    <property type="project" value="UniProtKB-KW"/>
</dbReference>
<dbReference type="EMBL" id="SOPX01000001">
    <property type="protein sequence ID" value="TFB32475.1"/>
    <property type="molecule type" value="Genomic_DNA"/>
</dbReference>
<evidence type="ECO:0000313" key="1">
    <source>
        <dbReference type="EMBL" id="RLJ73919.1"/>
    </source>
</evidence>
<keyword evidence="1" id="KW-0808">Transferase</keyword>
<name>A0A497XYD9_9SPHI</name>
<dbReference type="OrthoDB" id="1100436at2"/>
<sequence length="368" mass="41099">MKILFICGSIEKGKDGVGDYTARLCASLSTLGYDVSIISLNDPYVDTNFKTVLNIEGQAIPALRLAKSQEMNLKLDLAAQFIREEKPDLISLQYVVFSFNPKGLPFSLAKSLKKISNNIPWHIMFHELWVGMDKGATFKMNIWGKIQKFIIKRMVTILNPVITHTHTRLYQLKLANIGIKSNYLPLFGNVPVTAVTPHRNQRQFVVFGGIHPGAGIGDLIHLNARIKEKFKYDLKLVFIGRNGGELNQWLPLVRNSGIEVVVLGEQSLGTISEILSQSVVGISTTPLLLAEKSGSVAAMREHGLIILDISRKWEVRGTDNVPIPSEMISCNDYFDNFAHTEDRNRTHPFGIAAVTQMYLNDLPCINII</sequence>
<dbReference type="SUPFAM" id="SSF53756">
    <property type="entry name" value="UDP-Glycosyltransferase/glycogen phosphorylase"/>
    <property type="match status" value="1"/>
</dbReference>
<gene>
    <name evidence="1" type="ORF">BCL90_4086</name>
    <name evidence="2" type="ORF">E3V97_00105</name>
</gene>
<dbReference type="AlphaFoldDB" id="A0A497XYD9"/>
<proteinExistence type="predicted"/>
<dbReference type="RefSeq" id="WP_121286101.1">
    <property type="nucleotide sequence ID" value="NZ_RCCK01000013.1"/>
</dbReference>
<evidence type="ECO:0000313" key="4">
    <source>
        <dbReference type="Proteomes" id="UP000297429"/>
    </source>
</evidence>
<comment type="caution">
    <text evidence="1">The sequence shown here is derived from an EMBL/GenBank/DDBJ whole genome shotgun (WGS) entry which is preliminary data.</text>
</comment>
<reference evidence="2 4" key="2">
    <citation type="submission" date="2019-03" db="EMBL/GenBank/DDBJ databases">
        <authorList>
            <person name="He R.-H."/>
        </authorList>
    </citation>
    <scope>NUCLEOTIDE SEQUENCE [LARGE SCALE GENOMIC DNA]</scope>
    <source>
        <strain evidence="2 4">DSM 19624</strain>
    </source>
</reference>
<reference evidence="1 3" key="1">
    <citation type="submission" date="2018-10" db="EMBL/GenBank/DDBJ databases">
        <title>Genomic Encyclopedia of Archaeal and Bacterial Type Strains, Phase II (KMG-II): from individual species to whole genera.</title>
        <authorList>
            <person name="Goeker M."/>
        </authorList>
    </citation>
    <scope>NUCLEOTIDE SEQUENCE [LARGE SCALE GENOMIC DNA]</scope>
    <source>
        <strain evidence="1 3">DSM 19624</strain>
    </source>
</reference>
<dbReference type="Proteomes" id="UP000297429">
    <property type="component" value="Unassembled WGS sequence"/>
</dbReference>
<organism evidence="1 3">
    <name type="scientific">Pedobacter alluvionis</name>
    <dbReference type="NCBI Taxonomy" id="475253"/>
    <lineage>
        <taxon>Bacteria</taxon>
        <taxon>Pseudomonadati</taxon>
        <taxon>Bacteroidota</taxon>
        <taxon>Sphingobacteriia</taxon>
        <taxon>Sphingobacteriales</taxon>
        <taxon>Sphingobacteriaceae</taxon>
        <taxon>Pedobacter</taxon>
    </lineage>
</organism>
<evidence type="ECO:0000313" key="2">
    <source>
        <dbReference type="EMBL" id="TFB32475.1"/>
    </source>
</evidence>
<protein>
    <submittedName>
        <fullName evidence="1">Glycosyltransferase involved in cell wall biosynthesis</fullName>
    </submittedName>
</protein>